<proteinExistence type="predicted"/>
<gene>
    <name evidence="1" type="ORF">ACFPQ5_11005</name>
</gene>
<reference evidence="2" key="1">
    <citation type="journal article" date="2019" name="Int. J. Syst. Evol. Microbiol.">
        <title>The Global Catalogue of Microorganisms (GCM) 10K type strain sequencing project: providing services to taxonomists for standard genome sequencing and annotation.</title>
        <authorList>
            <consortium name="The Broad Institute Genomics Platform"/>
            <consortium name="The Broad Institute Genome Sequencing Center for Infectious Disease"/>
            <person name="Wu L."/>
            <person name="Ma J."/>
        </authorList>
    </citation>
    <scope>NUCLEOTIDE SEQUENCE [LARGE SCALE GENOMIC DNA]</scope>
    <source>
        <strain evidence="2">CCUG 43111</strain>
    </source>
</reference>
<accession>A0ABW0MNB3</accession>
<evidence type="ECO:0000313" key="1">
    <source>
        <dbReference type="EMBL" id="MFC5478722.1"/>
    </source>
</evidence>
<organism evidence="1 2">
    <name type="scientific">Massilia suwonensis</name>
    <dbReference type="NCBI Taxonomy" id="648895"/>
    <lineage>
        <taxon>Bacteria</taxon>
        <taxon>Pseudomonadati</taxon>
        <taxon>Pseudomonadota</taxon>
        <taxon>Betaproteobacteria</taxon>
        <taxon>Burkholderiales</taxon>
        <taxon>Oxalobacteraceae</taxon>
        <taxon>Telluria group</taxon>
        <taxon>Massilia</taxon>
    </lineage>
</organism>
<sequence>MKTLLIKDLVRTTAEANPTRTLTRADMQRVQGGRAIAVLVDGRPGGVVDDFQLEMAIFKGDIGVRVV</sequence>
<dbReference type="Proteomes" id="UP001596101">
    <property type="component" value="Unassembled WGS sequence"/>
</dbReference>
<evidence type="ECO:0000313" key="2">
    <source>
        <dbReference type="Proteomes" id="UP001596101"/>
    </source>
</evidence>
<dbReference type="EMBL" id="JBHSMR010000013">
    <property type="protein sequence ID" value="MFC5478722.1"/>
    <property type="molecule type" value="Genomic_DNA"/>
</dbReference>
<protein>
    <submittedName>
        <fullName evidence="1">Uncharacterized protein</fullName>
    </submittedName>
</protein>
<comment type="caution">
    <text evidence="1">The sequence shown here is derived from an EMBL/GenBank/DDBJ whole genome shotgun (WGS) entry which is preliminary data.</text>
</comment>
<keyword evidence="2" id="KW-1185">Reference proteome</keyword>
<name>A0ABW0MNB3_9BURK</name>
<dbReference type="RefSeq" id="WP_379754932.1">
    <property type="nucleotide sequence ID" value="NZ_JBHSMR010000013.1"/>
</dbReference>